<keyword evidence="2" id="KW-1133">Transmembrane helix</keyword>
<name>A0AAU7PGQ5_9VIRU</name>
<feature type="transmembrane region" description="Helical" evidence="2">
    <location>
        <begin position="36"/>
        <end position="57"/>
    </location>
</feature>
<evidence type="ECO:0000313" key="3">
    <source>
        <dbReference type="EMBL" id="XBS49073.1"/>
    </source>
</evidence>
<gene>
    <name evidence="3" type="ORF">H100045</name>
</gene>
<reference evidence="3" key="1">
    <citation type="submission" date="2024-05" db="EMBL/GenBank/DDBJ databases">
        <authorList>
            <person name="Guo T.T."/>
            <person name="Zhang Y."/>
            <person name="Kong J."/>
        </authorList>
    </citation>
    <scope>NUCLEOTIDE SEQUENCE</scope>
</reference>
<proteinExistence type="predicted"/>
<protein>
    <submittedName>
        <fullName evidence="3">Uncharacterized protein</fullName>
    </submittedName>
</protein>
<feature type="region of interest" description="Disordered" evidence="1">
    <location>
        <begin position="161"/>
        <end position="186"/>
    </location>
</feature>
<evidence type="ECO:0000256" key="1">
    <source>
        <dbReference type="SAM" id="MobiDB-lite"/>
    </source>
</evidence>
<feature type="transmembrane region" description="Helical" evidence="2">
    <location>
        <begin position="6"/>
        <end position="24"/>
    </location>
</feature>
<organism evidence="3">
    <name type="scientific">Lactiplantibacillus phage H1-Guo</name>
    <dbReference type="NCBI Taxonomy" id="3155565"/>
    <lineage>
        <taxon>Viruses</taxon>
    </lineage>
</organism>
<keyword evidence="2" id="KW-0472">Membrane</keyword>
<keyword evidence="2" id="KW-0812">Transmembrane</keyword>
<dbReference type="EMBL" id="PP779551">
    <property type="protein sequence ID" value="XBS49073.1"/>
    <property type="molecule type" value="Genomic_DNA"/>
</dbReference>
<accession>A0AAU7PGQ5</accession>
<sequence length="186" mass="20631">MMFWSYFSLFAWIVLGAGVVYLIVQAIRRRSKKISIIVIGIGALLSIGSFAGFSYAAPMYGGINIERADYELVQRATRDGKALSKISNDATDKQLYDGSEAGKDLRKIVKSIPETYSNHTQRQLVIQGLPTFTDNEPGDFIDNQQIETLVRMSANVISKKVTPKDEGSKGQSKVYEQIMTDSGYSN</sequence>
<evidence type="ECO:0000256" key="2">
    <source>
        <dbReference type="SAM" id="Phobius"/>
    </source>
</evidence>